<feature type="transmembrane region" description="Helical" evidence="1">
    <location>
        <begin position="27"/>
        <end position="48"/>
    </location>
</feature>
<dbReference type="InterPro" id="IPR025746">
    <property type="entry name" value="PilX_N_dom"/>
</dbReference>
<keyword evidence="1" id="KW-1133">Transmembrane helix</keyword>
<dbReference type="Proteomes" id="UP001157733">
    <property type="component" value="Chromosome"/>
</dbReference>
<dbReference type="EMBL" id="OX336137">
    <property type="protein sequence ID" value="CAI2718828.1"/>
    <property type="molecule type" value="Genomic_DNA"/>
</dbReference>
<keyword evidence="4" id="KW-1185">Reference proteome</keyword>
<dbReference type="RefSeq" id="WP_282011702.1">
    <property type="nucleotide sequence ID" value="NZ_OX336137.1"/>
</dbReference>
<dbReference type="Pfam" id="PF14341">
    <property type="entry name" value="PilX_N"/>
    <property type="match status" value="1"/>
</dbReference>
<evidence type="ECO:0000259" key="2">
    <source>
        <dbReference type="Pfam" id="PF14341"/>
    </source>
</evidence>
<organism evidence="3 4">
    <name type="scientific">Nitrospina watsonii</name>
    <dbReference type="NCBI Taxonomy" id="1323948"/>
    <lineage>
        <taxon>Bacteria</taxon>
        <taxon>Pseudomonadati</taxon>
        <taxon>Nitrospinota/Tectimicrobiota group</taxon>
        <taxon>Nitrospinota</taxon>
        <taxon>Nitrospinia</taxon>
        <taxon>Nitrospinales</taxon>
        <taxon>Nitrospinaceae</taxon>
        <taxon>Nitrospina</taxon>
    </lineage>
</organism>
<evidence type="ECO:0000313" key="4">
    <source>
        <dbReference type="Proteomes" id="UP001157733"/>
    </source>
</evidence>
<accession>A0ABM9HF87</accession>
<evidence type="ECO:0000256" key="1">
    <source>
        <dbReference type="SAM" id="Phobius"/>
    </source>
</evidence>
<sequence>MRPQTDMEIKILKDNSLRFRSLDNESGLTMVMVLLFLVMLAALAPIAVQKTVLDTKMTANFKTDKQLFFIADAGVQDAMNAIFTTNSNDLDDELTTNSGVIRNNIAFGGGNYTVTVTDNNDGDGNLNDDTDNVVYLTSVGTRNGETKTVRMLLRATLDTWLSPGAVISDGTLMISGNPDLVGTEGSVHANINLEISGSPTISKDATASGSLSISGSPSISGVQDAGVANLTVPTAVPLDYKMDADFILDATGKVYSTSTDPPTLIDGDGSWNGWDYVGSGRWVVSGSTAPPDGMYYVDGDVNISGNPGTTANPWATSIVTEGHIEISGNPAFSNYKDPNAAEGIQNLLFVAGTDLKINGNPGQTYEGVMYAGEQASFAGNPDVNGVLMIQNNASSDGLVSENNISGNPTITYNGSLSTPFATGGMELTTLAWQEM</sequence>
<protein>
    <recommendedName>
        <fullName evidence="2">Type 4 fimbrial biogenesis protein PilX N-terminal domain-containing protein</fullName>
    </recommendedName>
</protein>
<keyword evidence="1" id="KW-0472">Membrane</keyword>
<reference evidence="3 4" key="1">
    <citation type="submission" date="2022-09" db="EMBL/GenBank/DDBJ databases">
        <authorList>
            <person name="Kop L."/>
        </authorList>
    </citation>
    <scope>NUCLEOTIDE SEQUENCE [LARGE SCALE GENOMIC DNA]</scope>
    <source>
        <strain evidence="3 4">347</strain>
    </source>
</reference>
<name>A0ABM9HF87_9BACT</name>
<proteinExistence type="predicted"/>
<keyword evidence="1" id="KW-0812">Transmembrane</keyword>
<evidence type="ECO:0000313" key="3">
    <source>
        <dbReference type="EMBL" id="CAI2718828.1"/>
    </source>
</evidence>
<feature type="domain" description="Type 4 fimbrial biogenesis protein PilX N-terminal" evidence="2">
    <location>
        <begin position="26"/>
        <end position="75"/>
    </location>
</feature>
<gene>
    <name evidence="3" type="ORF">NSPWAT_1972</name>
</gene>